<dbReference type="SMART" id="SM00388">
    <property type="entry name" value="HisKA"/>
    <property type="match status" value="1"/>
</dbReference>
<keyword evidence="10 14" id="KW-0067">ATP-binding</keyword>
<dbReference type="InterPro" id="IPR004358">
    <property type="entry name" value="Sig_transdc_His_kin-like_C"/>
</dbReference>
<comment type="subcellular location">
    <subcellularLocation>
        <location evidence="2">Cell inner membrane</location>
        <topology evidence="2">Multi-pass membrane protein</topology>
    </subcellularLocation>
</comment>
<dbReference type="Gene3D" id="1.10.287.130">
    <property type="match status" value="1"/>
</dbReference>
<keyword evidence="11 14" id="KW-1133">Transmembrane helix</keyword>
<dbReference type="Gene3D" id="6.10.340.10">
    <property type="match status" value="1"/>
</dbReference>
<keyword evidence="4 14" id="KW-0997">Cell inner membrane</keyword>
<dbReference type="NCBIfam" id="TIGR01386">
    <property type="entry name" value="cztS_silS_copS"/>
    <property type="match status" value="1"/>
</dbReference>
<evidence type="ECO:0000256" key="1">
    <source>
        <dbReference type="ARBA" id="ARBA00000085"/>
    </source>
</evidence>
<dbReference type="InterPro" id="IPR003594">
    <property type="entry name" value="HATPase_dom"/>
</dbReference>
<feature type="transmembrane region" description="Helical" evidence="14">
    <location>
        <begin position="167"/>
        <end position="188"/>
    </location>
</feature>
<dbReference type="Pfam" id="PF21085">
    <property type="entry name" value="CusS"/>
    <property type="match status" value="1"/>
</dbReference>
<keyword evidence="3 14" id="KW-1003">Cell membrane</keyword>
<keyword evidence="13 14" id="KW-0472">Membrane</keyword>
<feature type="domain" description="Histidine kinase" evidence="15">
    <location>
        <begin position="250"/>
        <end position="463"/>
    </location>
</feature>
<evidence type="ECO:0000259" key="15">
    <source>
        <dbReference type="PROSITE" id="PS50109"/>
    </source>
</evidence>
<keyword evidence="9 14" id="KW-0418">Kinase</keyword>
<sequence>MSTFNRTSLTLRLTLLFTLISTLVLLTLGGTINSLVEQHFVKLDSELLNGKLSLVRAALAECKSAKELQKLPPRLNDALIGHHGLSVEILEPLSGIVIFAHRPEGLPANIAALPLNKVMKKETTRNGEPIRYLGGQANAAYANSPTLIVALASNLNEHEAFMHSFRITLWVIVLSAALVSGLLGWAAVRRGLAPLNEIRKNTAAITANKLSQRLLTAHMPAELAQVTLTLNEMFARLEDSFQRLSHFSSDIAHELRTPVNNLLTQTQVTLSKNRSIEEYRDVLASNAEEFERLSRTIRDMLFLAKADHGLVIPNPLPVHLHEEVQGVLDFYEPLTDDKKITVTLTGESTVRGDSAMLGRAISNLISNAVRHTPEGGYINVSITSERNRVCLSVINSGQTIAQEHLKKLFDRFYRTDASRQRDSEGSGLGLPITRSIVKMHGGDVSVRSENENTQFDIWLPTHTPD</sequence>
<reference evidence="18" key="1">
    <citation type="journal article" date="2019" name="Int. J. Syst. Evol. Microbiol.">
        <title>The Global Catalogue of Microorganisms (GCM) 10K type strain sequencing project: providing services to taxonomists for standard genome sequencing and annotation.</title>
        <authorList>
            <consortium name="The Broad Institute Genomics Platform"/>
            <consortium name="The Broad Institute Genome Sequencing Center for Infectious Disease"/>
            <person name="Wu L."/>
            <person name="Ma J."/>
        </authorList>
    </citation>
    <scope>NUCLEOTIDE SEQUENCE [LARGE SCALE GENOMIC DNA]</scope>
    <source>
        <strain evidence="18">NBRC 105857</strain>
    </source>
</reference>
<keyword evidence="5" id="KW-0597">Phosphoprotein</keyword>
<feature type="domain" description="HAMP" evidence="16">
    <location>
        <begin position="189"/>
        <end position="242"/>
    </location>
</feature>
<name>A0ABQ5YQ77_9BURK</name>
<dbReference type="EC" id="2.7.13.3" evidence="14"/>
<dbReference type="SUPFAM" id="SSF55874">
    <property type="entry name" value="ATPase domain of HSP90 chaperone/DNA topoisomerase II/histidine kinase"/>
    <property type="match status" value="1"/>
</dbReference>
<dbReference type="EMBL" id="BSOJ01000006">
    <property type="protein sequence ID" value="GLR25611.1"/>
    <property type="molecule type" value="Genomic_DNA"/>
</dbReference>
<dbReference type="InterPro" id="IPR036097">
    <property type="entry name" value="HisK_dim/P_sf"/>
</dbReference>
<dbReference type="RefSeq" id="WP_284280003.1">
    <property type="nucleotide sequence ID" value="NZ_BSOJ01000006.1"/>
</dbReference>
<dbReference type="PRINTS" id="PR00344">
    <property type="entry name" value="BCTRLSENSOR"/>
</dbReference>
<evidence type="ECO:0000313" key="18">
    <source>
        <dbReference type="Proteomes" id="UP001156664"/>
    </source>
</evidence>
<evidence type="ECO:0000313" key="17">
    <source>
        <dbReference type="EMBL" id="GLR25611.1"/>
    </source>
</evidence>
<evidence type="ECO:0000256" key="7">
    <source>
        <dbReference type="ARBA" id="ARBA00022692"/>
    </source>
</evidence>
<dbReference type="InterPro" id="IPR005467">
    <property type="entry name" value="His_kinase_dom"/>
</dbReference>
<dbReference type="PROSITE" id="PS50109">
    <property type="entry name" value="HIS_KIN"/>
    <property type="match status" value="1"/>
</dbReference>
<proteinExistence type="predicted"/>
<comment type="caution">
    <text evidence="17">The sequence shown here is derived from an EMBL/GenBank/DDBJ whole genome shotgun (WGS) entry which is preliminary data.</text>
</comment>
<dbReference type="InterPro" id="IPR048590">
    <property type="entry name" value="CusS-like_sensor"/>
</dbReference>
<evidence type="ECO:0000259" key="16">
    <source>
        <dbReference type="PROSITE" id="PS50885"/>
    </source>
</evidence>
<dbReference type="InterPro" id="IPR003660">
    <property type="entry name" value="HAMP_dom"/>
</dbReference>
<dbReference type="SMART" id="SM00304">
    <property type="entry name" value="HAMP"/>
    <property type="match status" value="1"/>
</dbReference>
<evidence type="ECO:0000256" key="13">
    <source>
        <dbReference type="ARBA" id="ARBA00023136"/>
    </source>
</evidence>
<keyword evidence="12 14" id="KW-0902">Two-component regulatory system</keyword>
<dbReference type="CDD" id="cd00082">
    <property type="entry name" value="HisKA"/>
    <property type="match status" value="1"/>
</dbReference>
<evidence type="ECO:0000256" key="5">
    <source>
        <dbReference type="ARBA" id="ARBA00022553"/>
    </source>
</evidence>
<dbReference type="Pfam" id="PF00512">
    <property type="entry name" value="HisKA"/>
    <property type="match status" value="1"/>
</dbReference>
<dbReference type="Pfam" id="PF02518">
    <property type="entry name" value="HATPase_c"/>
    <property type="match status" value="1"/>
</dbReference>
<dbReference type="SUPFAM" id="SSF47384">
    <property type="entry name" value="Homodimeric domain of signal transducing histidine kinase"/>
    <property type="match status" value="1"/>
</dbReference>
<evidence type="ECO:0000256" key="12">
    <source>
        <dbReference type="ARBA" id="ARBA00023012"/>
    </source>
</evidence>
<keyword evidence="8 14" id="KW-0547">Nucleotide-binding</keyword>
<evidence type="ECO:0000256" key="6">
    <source>
        <dbReference type="ARBA" id="ARBA00022679"/>
    </source>
</evidence>
<evidence type="ECO:0000256" key="8">
    <source>
        <dbReference type="ARBA" id="ARBA00022741"/>
    </source>
</evidence>
<dbReference type="PROSITE" id="PS50885">
    <property type="entry name" value="HAMP"/>
    <property type="match status" value="1"/>
</dbReference>
<organism evidence="17 18">
    <name type="scientific">Limnobacter litoralis</name>
    <dbReference type="NCBI Taxonomy" id="481366"/>
    <lineage>
        <taxon>Bacteria</taxon>
        <taxon>Pseudomonadati</taxon>
        <taxon>Pseudomonadota</taxon>
        <taxon>Betaproteobacteria</taxon>
        <taxon>Burkholderiales</taxon>
        <taxon>Burkholderiaceae</taxon>
        <taxon>Limnobacter</taxon>
    </lineage>
</organism>
<dbReference type="Pfam" id="PF00672">
    <property type="entry name" value="HAMP"/>
    <property type="match status" value="1"/>
</dbReference>
<keyword evidence="6 14" id="KW-0808">Transferase</keyword>
<dbReference type="InterPro" id="IPR036890">
    <property type="entry name" value="HATPase_C_sf"/>
</dbReference>
<keyword evidence="7 14" id="KW-0812">Transmembrane</keyword>
<dbReference type="GO" id="GO:0016301">
    <property type="term" value="F:kinase activity"/>
    <property type="evidence" value="ECO:0007669"/>
    <property type="project" value="UniProtKB-KW"/>
</dbReference>
<dbReference type="InterPro" id="IPR050428">
    <property type="entry name" value="TCS_sensor_his_kinase"/>
</dbReference>
<evidence type="ECO:0000256" key="9">
    <source>
        <dbReference type="ARBA" id="ARBA00022777"/>
    </source>
</evidence>
<keyword evidence="18" id="KW-1185">Reference proteome</keyword>
<dbReference type="CDD" id="cd00075">
    <property type="entry name" value="HATPase"/>
    <property type="match status" value="1"/>
</dbReference>
<dbReference type="PANTHER" id="PTHR45436">
    <property type="entry name" value="SENSOR HISTIDINE KINASE YKOH"/>
    <property type="match status" value="1"/>
</dbReference>
<gene>
    <name evidence="17" type="primary">copS</name>
    <name evidence="17" type="ORF">GCM10007875_06990</name>
</gene>
<evidence type="ECO:0000256" key="11">
    <source>
        <dbReference type="ARBA" id="ARBA00022989"/>
    </source>
</evidence>
<comment type="catalytic activity">
    <reaction evidence="1 14">
        <text>ATP + protein L-histidine = ADP + protein N-phospho-L-histidine.</text>
        <dbReference type="EC" id="2.7.13.3"/>
    </reaction>
</comment>
<evidence type="ECO:0000256" key="3">
    <source>
        <dbReference type="ARBA" id="ARBA00022475"/>
    </source>
</evidence>
<evidence type="ECO:0000256" key="10">
    <source>
        <dbReference type="ARBA" id="ARBA00022840"/>
    </source>
</evidence>
<accession>A0ABQ5YQ77</accession>
<dbReference type="SMART" id="SM00387">
    <property type="entry name" value="HATPase_c"/>
    <property type="match status" value="1"/>
</dbReference>
<dbReference type="Gene3D" id="3.30.565.10">
    <property type="entry name" value="Histidine kinase-like ATPase, C-terminal domain"/>
    <property type="match status" value="1"/>
</dbReference>
<protein>
    <recommendedName>
        <fullName evidence="14">Sensor protein</fullName>
        <ecNumber evidence="14">2.7.13.3</ecNumber>
    </recommendedName>
</protein>
<evidence type="ECO:0000256" key="4">
    <source>
        <dbReference type="ARBA" id="ARBA00022519"/>
    </source>
</evidence>
<dbReference type="PANTHER" id="PTHR45436:SF15">
    <property type="entry name" value="SENSOR HISTIDINE KINASE CUSS"/>
    <property type="match status" value="1"/>
</dbReference>
<dbReference type="Proteomes" id="UP001156664">
    <property type="component" value="Unassembled WGS sequence"/>
</dbReference>
<dbReference type="InterPro" id="IPR003661">
    <property type="entry name" value="HisK_dim/P_dom"/>
</dbReference>
<evidence type="ECO:0000256" key="2">
    <source>
        <dbReference type="ARBA" id="ARBA00004429"/>
    </source>
</evidence>
<evidence type="ECO:0000256" key="14">
    <source>
        <dbReference type="RuleBase" id="RU364088"/>
    </source>
</evidence>
<dbReference type="InterPro" id="IPR006290">
    <property type="entry name" value="CztS_silS_copS"/>
</dbReference>
<comment type="function">
    <text evidence="14">Member of a two-component regulatory system.</text>
</comment>